<dbReference type="AlphaFoldDB" id="A0A7R9ZBY5"/>
<dbReference type="Pfam" id="PF13489">
    <property type="entry name" value="Methyltransf_23"/>
    <property type="match status" value="1"/>
</dbReference>
<organism evidence="1">
    <name type="scientific">Pseudictyota dubia</name>
    <dbReference type="NCBI Taxonomy" id="2749911"/>
    <lineage>
        <taxon>Eukaryota</taxon>
        <taxon>Sar</taxon>
        <taxon>Stramenopiles</taxon>
        <taxon>Ochrophyta</taxon>
        <taxon>Bacillariophyta</taxon>
        <taxon>Mediophyceae</taxon>
        <taxon>Biddulphiophycidae</taxon>
        <taxon>Eupodiscales</taxon>
        <taxon>Odontellaceae</taxon>
        <taxon>Pseudictyota</taxon>
    </lineage>
</organism>
<proteinExistence type="predicted"/>
<protein>
    <recommendedName>
        <fullName evidence="2">Methyltransferase domain-containing protein</fullName>
    </recommendedName>
</protein>
<dbReference type="EMBL" id="HBED01032146">
    <property type="protein sequence ID" value="CAD8317300.1"/>
    <property type="molecule type" value="Transcribed_RNA"/>
</dbReference>
<evidence type="ECO:0000313" key="1">
    <source>
        <dbReference type="EMBL" id="CAD8317300.1"/>
    </source>
</evidence>
<gene>
    <name evidence="1" type="ORF">TDUB1175_LOCUS16094</name>
</gene>
<dbReference type="SUPFAM" id="SSF53335">
    <property type="entry name" value="S-adenosyl-L-methionine-dependent methyltransferases"/>
    <property type="match status" value="1"/>
</dbReference>
<evidence type="ECO:0008006" key="2">
    <source>
        <dbReference type="Google" id="ProtNLM"/>
    </source>
</evidence>
<dbReference type="InterPro" id="IPR029063">
    <property type="entry name" value="SAM-dependent_MTases_sf"/>
</dbReference>
<name>A0A7R9ZBY5_9STRA</name>
<reference evidence="1" key="1">
    <citation type="submission" date="2021-01" db="EMBL/GenBank/DDBJ databases">
        <authorList>
            <person name="Corre E."/>
            <person name="Pelletier E."/>
            <person name="Niang G."/>
            <person name="Scheremetjew M."/>
            <person name="Finn R."/>
            <person name="Kale V."/>
            <person name="Holt S."/>
            <person name="Cochrane G."/>
            <person name="Meng A."/>
            <person name="Brown T."/>
            <person name="Cohen L."/>
        </authorList>
    </citation>
    <scope>NUCLEOTIDE SEQUENCE</scope>
    <source>
        <strain evidence="1">CCMP147</strain>
    </source>
</reference>
<dbReference type="Gene3D" id="3.40.50.150">
    <property type="entry name" value="Vaccinia Virus protein VP39"/>
    <property type="match status" value="1"/>
</dbReference>
<sequence length="280" mass="31619">MAKQVKATTLSEHRYAETFQAFVARSSEYEAMLQALSRTAQDLPTNFSCLDIGAGTGSLIRDWSQLSNAPSYYFALEPNETFIPSLKMEVENLNLCGSILCESFHSSFRLPEGNETERFDMILFSHSLYYMSDPGACIEHAMNWLSEHGIVLIFHIGPFGLFNLFHQYDKILNRDKPVLGHSHGLSSYDISRDLDRKGLRTVTDVNNASIDLTGMFDEGFEKERDEVISFMLQVEFAELHASVKDEVIAYLRKLCVEDDAGRLVLYHPAVSIKLGLSNPK</sequence>
<accession>A0A7R9ZBY5</accession>